<dbReference type="EMBL" id="BMQB01000003">
    <property type="protein sequence ID" value="GGJ89041.1"/>
    <property type="molecule type" value="Genomic_DNA"/>
</dbReference>
<gene>
    <name evidence="1" type="ORF">GCM10010123_18260</name>
</gene>
<protein>
    <submittedName>
        <fullName evidence="1">Uncharacterized protein</fullName>
    </submittedName>
</protein>
<accession>A0A8J3B2Y9</accession>
<sequence length="136" mass="14687">MIKGGARFKMSFGELFPCGVVLVPDSIAEAMDYNERTGQRTPAKDKVTNQRVYQCRVMDMDSELAGRSREVTVKILADHQPVPPVGAFEHVEFTGLTVTPYVGGNGRLAYSFRATGMHAPKSAPAIRATAGAKVDA</sequence>
<keyword evidence="2" id="KW-1185">Reference proteome</keyword>
<dbReference type="Proteomes" id="UP000649739">
    <property type="component" value="Unassembled WGS sequence"/>
</dbReference>
<reference evidence="1" key="1">
    <citation type="journal article" date="2014" name="Int. J. Syst. Evol. Microbiol.">
        <title>Complete genome sequence of Corynebacterium casei LMG S-19264T (=DSM 44701T), isolated from a smear-ripened cheese.</title>
        <authorList>
            <consortium name="US DOE Joint Genome Institute (JGI-PGF)"/>
            <person name="Walter F."/>
            <person name="Albersmeier A."/>
            <person name="Kalinowski J."/>
            <person name="Ruckert C."/>
        </authorList>
    </citation>
    <scope>NUCLEOTIDE SEQUENCE</scope>
    <source>
        <strain evidence="1">JCM 3090</strain>
    </source>
</reference>
<organism evidence="1 2">
    <name type="scientific">Pilimelia anulata</name>
    <dbReference type="NCBI Taxonomy" id="53371"/>
    <lineage>
        <taxon>Bacteria</taxon>
        <taxon>Bacillati</taxon>
        <taxon>Actinomycetota</taxon>
        <taxon>Actinomycetes</taxon>
        <taxon>Micromonosporales</taxon>
        <taxon>Micromonosporaceae</taxon>
        <taxon>Pilimelia</taxon>
    </lineage>
</organism>
<reference evidence="1" key="2">
    <citation type="submission" date="2020-09" db="EMBL/GenBank/DDBJ databases">
        <authorList>
            <person name="Sun Q."/>
            <person name="Ohkuma M."/>
        </authorList>
    </citation>
    <scope>NUCLEOTIDE SEQUENCE</scope>
    <source>
        <strain evidence="1">JCM 3090</strain>
    </source>
</reference>
<evidence type="ECO:0000313" key="1">
    <source>
        <dbReference type="EMBL" id="GGJ89041.1"/>
    </source>
</evidence>
<evidence type="ECO:0000313" key="2">
    <source>
        <dbReference type="Proteomes" id="UP000649739"/>
    </source>
</evidence>
<proteinExistence type="predicted"/>
<comment type="caution">
    <text evidence="1">The sequence shown here is derived from an EMBL/GenBank/DDBJ whole genome shotgun (WGS) entry which is preliminary data.</text>
</comment>
<name>A0A8J3B2Y9_9ACTN</name>
<dbReference type="RefSeq" id="WP_229783453.1">
    <property type="nucleotide sequence ID" value="NZ_BMQB01000003.1"/>
</dbReference>
<dbReference type="AlphaFoldDB" id="A0A8J3B2Y9"/>